<dbReference type="RefSeq" id="WP_106091934.1">
    <property type="nucleotide sequence ID" value="NZ_JMCC02000027.1"/>
</dbReference>
<evidence type="ECO:0000313" key="3">
    <source>
        <dbReference type="Proteomes" id="UP000031599"/>
    </source>
</evidence>
<organism evidence="1 3">
    <name type="scientific">Enhygromyxa salina</name>
    <dbReference type="NCBI Taxonomy" id="215803"/>
    <lineage>
        <taxon>Bacteria</taxon>
        <taxon>Pseudomonadati</taxon>
        <taxon>Myxococcota</taxon>
        <taxon>Polyangia</taxon>
        <taxon>Nannocystales</taxon>
        <taxon>Nannocystaceae</taxon>
        <taxon>Enhygromyxa</taxon>
    </lineage>
</organism>
<dbReference type="AlphaFoldDB" id="A0A0C2DC52"/>
<evidence type="ECO:0000313" key="4">
    <source>
        <dbReference type="Proteomes" id="UP000238823"/>
    </source>
</evidence>
<proteinExistence type="predicted"/>
<dbReference type="Proteomes" id="UP000031599">
    <property type="component" value="Unassembled WGS sequence"/>
</dbReference>
<accession>A0A0C2DC52</accession>
<evidence type="ECO:0000313" key="2">
    <source>
        <dbReference type="EMBL" id="PRQ04866.1"/>
    </source>
</evidence>
<dbReference type="Proteomes" id="UP000238823">
    <property type="component" value="Unassembled WGS sequence"/>
</dbReference>
<comment type="caution">
    <text evidence="1">The sequence shown here is derived from an EMBL/GenBank/DDBJ whole genome shotgun (WGS) entry which is preliminary data.</text>
</comment>
<sequence length="89" mass="10378">MAQQIIDNEARAQQLSRAIASDIQLYNKAKIEQGLKDDNFFEVLGEEITEGRDLFRSRVTPELFRRNYFDRAIVDRVIKTMANLDTGIW</sequence>
<dbReference type="OrthoDB" id="5402300at2"/>
<reference evidence="1 3" key="1">
    <citation type="submission" date="2014-12" db="EMBL/GenBank/DDBJ databases">
        <title>Genome assembly of Enhygromyxa salina DSM 15201.</title>
        <authorList>
            <person name="Sharma G."/>
            <person name="Subramanian S."/>
        </authorList>
    </citation>
    <scope>NUCLEOTIDE SEQUENCE [LARGE SCALE GENOMIC DNA]</scope>
    <source>
        <strain evidence="1 3">DSM 15201</strain>
    </source>
</reference>
<dbReference type="EMBL" id="PVNL01000101">
    <property type="protein sequence ID" value="PRQ04866.1"/>
    <property type="molecule type" value="Genomic_DNA"/>
</dbReference>
<protein>
    <submittedName>
        <fullName evidence="1">Uncharacterized protein</fullName>
    </submittedName>
</protein>
<gene>
    <name evidence="1" type="ORF">DB30_03475</name>
    <name evidence="2" type="ORF">ENSA7_50390</name>
</gene>
<evidence type="ECO:0000313" key="1">
    <source>
        <dbReference type="EMBL" id="KIG17292.1"/>
    </source>
</evidence>
<reference evidence="2 4" key="2">
    <citation type="submission" date="2018-03" db="EMBL/GenBank/DDBJ databases">
        <title>Draft Genome Sequences of the Obligatory Marine Myxobacteria Enhygromyxa salina SWB007.</title>
        <authorList>
            <person name="Poehlein A."/>
            <person name="Moghaddam J.A."/>
            <person name="Harms H."/>
            <person name="Alanjari M."/>
            <person name="Koenig G.M."/>
            <person name="Daniel R."/>
            <person name="Schaeberle T.F."/>
        </authorList>
    </citation>
    <scope>NUCLEOTIDE SEQUENCE [LARGE SCALE GENOMIC DNA]</scope>
    <source>
        <strain evidence="2 4">SWB007</strain>
    </source>
</reference>
<dbReference type="EMBL" id="JMCC02000027">
    <property type="protein sequence ID" value="KIG17292.1"/>
    <property type="molecule type" value="Genomic_DNA"/>
</dbReference>
<name>A0A0C2DC52_9BACT</name>